<dbReference type="HOGENOM" id="CLU_031275_6_1_11"/>
<feature type="transmembrane region" description="Helical" evidence="8">
    <location>
        <begin position="268"/>
        <end position="291"/>
    </location>
</feature>
<evidence type="ECO:0000256" key="1">
    <source>
        <dbReference type="ARBA" id="ARBA00004651"/>
    </source>
</evidence>
<dbReference type="PANTHER" id="PTHR21716:SF53">
    <property type="entry name" value="PERMEASE PERM-RELATED"/>
    <property type="match status" value="1"/>
</dbReference>
<dbReference type="AlphaFoldDB" id="C7NFY6"/>
<accession>C7NFY6</accession>
<evidence type="ECO:0000256" key="6">
    <source>
        <dbReference type="ARBA" id="ARBA00022989"/>
    </source>
</evidence>
<dbReference type="PANTHER" id="PTHR21716">
    <property type="entry name" value="TRANSMEMBRANE PROTEIN"/>
    <property type="match status" value="1"/>
</dbReference>
<evidence type="ECO:0000256" key="7">
    <source>
        <dbReference type="ARBA" id="ARBA00023136"/>
    </source>
</evidence>
<dbReference type="eggNOG" id="COG0628">
    <property type="taxonomic scope" value="Bacteria"/>
</dbReference>
<dbReference type="InterPro" id="IPR002549">
    <property type="entry name" value="AI-2E-like"/>
</dbReference>
<comment type="subcellular location">
    <subcellularLocation>
        <location evidence="1">Cell membrane</location>
        <topology evidence="1">Multi-pass membrane protein</topology>
    </subcellularLocation>
</comment>
<keyword evidence="4" id="KW-1003">Cell membrane</keyword>
<feature type="transmembrane region" description="Helical" evidence="8">
    <location>
        <begin position="75"/>
        <end position="96"/>
    </location>
</feature>
<dbReference type="KEGG" id="kse:Ksed_09400"/>
<keyword evidence="7 8" id="KW-0472">Membrane</keyword>
<feature type="transmembrane region" description="Helical" evidence="8">
    <location>
        <begin position="21"/>
        <end position="38"/>
    </location>
</feature>
<evidence type="ECO:0000256" key="4">
    <source>
        <dbReference type="ARBA" id="ARBA00022475"/>
    </source>
</evidence>
<evidence type="ECO:0000256" key="5">
    <source>
        <dbReference type="ARBA" id="ARBA00022692"/>
    </source>
</evidence>
<dbReference type="Proteomes" id="UP000006666">
    <property type="component" value="Chromosome"/>
</dbReference>
<sequence>MSAHRSDAPVNRLLRHGPFTLGFVATLGVLTAVGTAMAAQRLDFVITLLVVSVFLALTLNPLVEQLMLRGLRRSGAVTVVFLWLLVAFTGIGALVLPPIVDESTALLYDAPTYTQAFLEQDWVQQADRDFQLTDRFQNELQKRVSSGELAGQVTGGVLGAGRVLATGAFGAFTVLVLTLYLLATLPQTKRAGYALVPASRRERVEELSEKIMRRVGGYAAGQFLVATINGLCSWVMMTILGIPYAAVLAVLVGFLGLIPLVGATIGAVVVGLIALSQSVEVALIVGAYYLIYQQVENYVIVPNIMKRTVSVPGAVTVVAALIGGTLAGILGALLAIPTAAGLLLIYEEVLVPRQARR</sequence>
<keyword evidence="5 8" id="KW-0812">Transmembrane</keyword>
<gene>
    <name evidence="9" type="ordered locus">Ksed_09400</name>
</gene>
<name>C7NFY6_KYTSD</name>
<keyword evidence="3" id="KW-0813">Transport</keyword>
<organism evidence="9 10">
    <name type="scientific">Kytococcus sedentarius (strain ATCC 14392 / DSM 20547 / JCM 11482 / CCUG 33030 / NBRC 15357 / NCTC 11040 / CCM 314 / 541)</name>
    <name type="common">Micrococcus sedentarius</name>
    <dbReference type="NCBI Taxonomy" id="478801"/>
    <lineage>
        <taxon>Bacteria</taxon>
        <taxon>Bacillati</taxon>
        <taxon>Actinomycetota</taxon>
        <taxon>Actinomycetes</taxon>
        <taxon>Micrococcales</taxon>
        <taxon>Kytococcaceae</taxon>
        <taxon>Kytococcus</taxon>
    </lineage>
</organism>
<feature type="transmembrane region" description="Helical" evidence="8">
    <location>
        <begin position="215"/>
        <end position="236"/>
    </location>
</feature>
<keyword evidence="6 8" id="KW-1133">Transmembrane helix</keyword>
<feature type="transmembrane region" description="Helical" evidence="8">
    <location>
        <begin position="44"/>
        <end position="63"/>
    </location>
</feature>
<dbReference type="EMBL" id="CP001686">
    <property type="protein sequence ID" value="ACV05986.1"/>
    <property type="molecule type" value="Genomic_DNA"/>
</dbReference>
<dbReference type="RefSeq" id="WP_012802400.1">
    <property type="nucleotide sequence ID" value="NC_013169.1"/>
</dbReference>
<feature type="transmembrane region" description="Helical" evidence="8">
    <location>
        <begin position="242"/>
        <end position="261"/>
    </location>
</feature>
<proteinExistence type="inferred from homology"/>
<dbReference type="GO" id="GO:0055085">
    <property type="term" value="P:transmembrane transport"/>
    <property type="evidence" value="ECO:0007669"/>
    <property type="project" value="TreeGrafter"/>
</dbReference>
<evidence type="ECO:0000313" key="9">
    <source>
        <dbReference type="EMBL" id="ACV05986.1"/>
    </source>
</evidence>
<dbReference type="Pfam" id="PF01594">
    <property type="entry name" value="AI-2E_transport"/>
    <property type="match status" value="1"/>
</dbReference>
<feature type="transmembrane region" description="Helical" evidence="8">
    <location>
        <begin position="163"/>
        <end position="183"/>
    </location>
</feature>
<dbReference type="STRING" id="478801.Ksed_09400"/>
<protein>
    <submittedName>
        <fullName evidence="9">Predicted permease</fullName>
    </submittedName>
</protein>
<evidence type="ECO:0000313" key="10">
    <source>
        <dbReference type="Proteomes" id="UP000006666"/>
    </source>
</evidence>
<keyword evidence="10" id="KW-1185">Reference proteome</keyword>
<reference evidence="9 10" key="1">
    <citation type="journal article" date="2009" name="Stand. Genomic Sci.">
        <title>Complete genome sequence of Kytococcus sedentarius type strain (541).</title>
        <authorList>
            <person name="Sims D."/>
            <person name="Brettin T."/>
            <person name="Detter J.C."/>
            <person name="Han C."/>
            <person name="Lapidus A."/>
            <person name="Copeland A."/>
            <person name="Glavina Del Rio T."/>
            <person name="Nolan M."/>
            <person name="Chen F."/>
            <person name="Lucas S."/>
            <person name="Tice H."/>
            <person name="Cheng J.F."/>
            <person name="Bruce D."/>
            <person name="Goodwin L."/>
            <person name="Pitluck S."/>
            <person name="Ovchinnikova G."/>
            <person name="Pati A."/>
            <person name="Ivanova N."/>
            <person name="Mavrommatis K."/>
            <person name="Chen A."/>
            <person name="Palaniappan K."/>
            <person name="D'haeseleer P."/>
            <person name="Chain P."/>
            <person name="Bristow J."/>
            <person name="Eisen J.A."/>
            <person name="Markowitz V."/>
            <person name="Hugenholtz P."/>
            <person name="Schneider S."/>
            <person name="Goker M."/>
            <person name="Pukall R."/>
            <person name="Kyrpides N.C."/>
            <person name="Klenk H.P."/>
        </authorList>
    </citation>
    <scope>NUCLEOTIDE SEQUENCE [LARGE SCALE GENOMIC DNA]</scope>
    <source>
        <strain evidence="10">ATCC 14392 / DSM 20547 / JCM 11482 / CCUG 33030 / NBRC 15357 / NCTC 11040 / CCM 314 / 541</strain>
    </source>
</reference>
<evidence type="ECO:0000256" key="3">
    <source>
        <dbReference type="ARBA" id="ARBA00022448"/>
    </source>
</evidence>
<evidence type="ECO:0000256" key="2">
    <source>
        <dbReference type="ARBA" id="ARBA00009773"/>
    </source>
</evidence>
<evidence type="ECO:0000256" key="8">
    <source>
        <dbReference type="SAM" id="Phobius"/>
    </source>
</evidence>
<comment type="similarity">
    <text evidence="2">Belongs to the autoinducer-2 exporter (AI-2E) (TC 2.A.86) family.</text>
</comment>
<feature type="transmembrane region" description="Helical" evidence="8">
    <location>
        <begin position="311"/>
        <end position="336"/>
    </location>
</feature>
<dbReference type="GO" id="GO:0005886">
    <property type="term" value="C:plasma membrane"/>
    <property type="evidence" value="ECO:0007669"/>
    <property type="project" value="UniProtKB-SubCell"/>
</dbReference>